<evidence type="ECO:0000313" key="2">
    <source>
        <dbReference type="Proteomes" id="UP000184050"/>
    </source>
</evidence>
<proteinExistence type="predicted"/>
<name>A0A1M6E730_9BACT</name>
<sequence length="52" mass="6123">MLVKFSTQKRAKLYSQNARRLKIIDHPATIIILRFGVEIYEQPPGFTLCNFR</sequence>
<organism evidence="1 2">
    <name type="scientific">Tangfeifania diversioriginum</name>
    <dbReference type="NCBI Taxonomy" id="1168035"/>
    <lineage>
        <taxon>Bacteria</taxon>
        <taxon>Pseudomonadati</taxon>
        <taxon>Bacteroidota</taxon>
        <taxon>Bacteroidia</taxon>
        <taxon>Marinilabiliales</taxon>
        <taxon>Prolixibacteraceae</taxon>
        <taxon>Tangfeifania</taxon>
    </lineage>
</organism>
<dbReference type="Proteomes" id="UP000184050">
    <property type="component" value="Unassembled WGS sequence"/>
</dbReference>
<accession>A0A1M6E730</accession>
<reference evidence="1 2" key="1">
    <citation type="submission" date="2016-11" db="EMBL/GenBank/DDBJ databases">
        <authorList>
            <person name="Jaros S."/>
            <person name="Januszkiewicz K."/>
            <person name="Wedrychowicz H."/>
        </authorList>
    </citation>
    <scope>NUCLEOTIDE SEQUENCE [LARGE SCALE GENOMIC DNA]</scope>
    <source>
        <strain evidence="1 2">DSM 27063</strain>
    </source>
</reference>
<dbReference type="EMBL" id="FQZE01000006">
    <property type="protein sequence ID" value="SHI81235.1"/>
    <property type="molecule type" value="Genomic_DNA"/>
</dbReference>
<dbReference type="STRING" id="1168035.SAMN05444280_10687"/>
<keyword evidence="2" id="KW-1185">Reference proteome</keyword>
<evidence type="ECO:0000313" key="1">
    <source>
        <dbReference type="EMBL" id="SHI81235.1"/>
    </source>
</evidence>
<gene>
    <name evidence="1" type="ORF">SAMN05444280_10687</name>
</gene>
<dbReference type="AlphaFoldDB" id="A0A1M6E730"/>
<protein>
    <submittedName>
        <fullName evidence="1">Uncharacterized protein</fullName>
    </submittedName>
</protein>